<evidence type="ECO:0000256" key="1">
    <source>
        <dbReference type="ARBA" id="ARBA00000085"/>
    </source>
</evidence>
<dbReference type="InterPro" id="IPR036097">
    <property type="entry name" value="HisK_dim/P_sf"/>
</dbReference>
<dbReference type="PANTHER" id="PTHR43711:SF31">
    <property type="entry name" value="HISTIDINE KINASE"/>
    <property type="match status" value="1"/>
</dbReference>
<dbReference type="Proteomes" id="UP000177124">
    <property type="component" value="Unassembled WGS sequence"/>
</dbReference>
<dbReference type="GO" id="GO:0000155">
    <property type="term" value="F:phosphorelay sensor kinase activity"/>
    <property type="evidence" value="ECO:0007669"/>
    <property type="project" value="InterPro"/>
</dbReference>
<organism evidence="11 12">
    <name type="scientific">Candidatus Curtissbacteria bacterium RIFCSPHIGHO2_02_FULL_42_15</name>
    <dbReference type="NCBI Taxonomy" id="1797716"/>
    <lineage>
        <taxon>Bacteria</taxon>
        <taxon>Candidatus Curtissiibacteriota</taxon>
    </lineage>
</organism>
<dbReference type="Pfam" id="PF02518">
    <property type="entry name" value="HATPase_c"/>
    <property type="match status" value="1"/>
</dbReference>
<dbReference type="CDD" id="cd00082">
    <property type="entry name" value="HisKA"/>
    <property type="match status" value="1"/>
</dbReference>
<dbReference type="Gene3D" id="1.10.287.130">
    <property type="match status" value="1"/>
</dbReference>
<dbReference type="FunFam" id="1.10.287.130:FF:000001">
    <property type="entry name" value="Two-component sensor histidine kinase"/>
    <property type="match status" value="1"/>
</dbReference>
<dbReference type="SUPFAM" id="SSF55874">
    <property type="entry name" value="ATPase domain of HSP90 chaperone/DNA topoisomerase II/histidine kinase"/>
    <property type="match status" value="1"/>
</dbReference>
<dbReference type="Gene3D" id="3.30.450.40">
    <property type="match status" value="1"/>
</dbReference>
<feature type="compositionally biased region" description="Basic and acidic residues" evidence="8">
    <location>
        <begin position="482"/>
        <end position="496"/>
    </location>
</feature>
<keyword evidence="9" id="KW-1133">Transmembrane helix</keyword>
<evidence type="ECO:0000256" key="6">
    <source>
        <dbReference type="ARBA" id="ARBA00023012"/>
    </source>
</evidence>
<feature type="transmembrane region" description="Helical" evidence="9">
    <location>
        <begin position="12"/>
        <end position="33"/>
    </location>
</feature>
<keyword evidence="5" id="KW-0418">Kinase</keyword>
<dbReference type="InterPro" id="IPR003594">
    <property type="entry name" value="HATPase_dom"/>
</dbReference>
<dbReference type="InterPro" id="IPR005467">
    <property type="entry name" value="His_kinase_dom"/>
</dbReference>
<dbReference type="EC" id="2.7.13.3" evidence="2"/>
<dbReference type="InterPro" id="IPR050736">
    <property type="entry name" value="Sensor_HK_Regulatory"/>
</dbReference>
<dbReference type="PANTHER" id="PTHR43711">
    <property type="entry name" value="TWO-COMPONENT HISTIDINE KINASE"/>
    <property type="match status" value="1"/>
</dbReference>
<evidence type="ECO:0000256" key="8">
    <source>
        <dbReference type="SAM" id="MobiDB-lite"/>
    </source>
</evidence>
<evidence type="ECO:0000256" key="4">
    <source>
        <dbReference type="ARBA" id="ARBA00022679"/>
    </source>
</evidence>
<sequence length="502" mass="56257">MPAMGEIPISVVLILAPIIAFVFLGFFILRFFLKTPYSKRTFEAIWDIEKVVLETIDFDHATQKVVNIVLTELGYLKYGYHVIVLTLLDHERGELRRIAISNTESADKFLKASPIPFQNIRIPLNSFENLSVKAIRENKLQVTSEVADVLVPALPREWVKDFQNQLGIKTTLVYPVTAREKVLGAIIFSLNKDKSKIKTEEWTLLESFVGAVGIALDNALLFRSLNITRNQLAQANARLKELDKLKDDFVSVASHELRTPMTAIKSYLWVAMNKKGAELSEDMKRYLSRAYISVERLINLVNDMLNISRIESGRIALKLSEVNLNELVNEVTEEVGVKAQERGIRVIGLNKQIPKVIADRDKIHEVYLNLIGNSLKFTQAGGTITIDFYEKYPYVFCSVRDTGVGIAPENISRLFTKFGRLENSYVAVAESGGTGLGLFITKSIVNLHKGQITAQSEGLGKGSTFIFSLPVIGTDIAQQLKDEAPKETDETKDLEKTSVNFV</sequence>
<dbReference type="STRING" id="1797716.A3D07_02855"/>
<keyword evidence="9" id="KW-0812">Transmembrane</keyword>
<dbReference type="PROSITE" id="PS50109">
    <property type="entry name" value="HIS_KIN"/>
    <property type="match status" value="1"/>
</dbReference>
<evidence type="ECO:0000256" key="2">
    <source>
        <dbReference type="ARBA" id="ARBA00012438"/>
    </source>
</evidence>
<evidence type="ECO:0000313" key="11">
    <source>
        <dbReference type="EMBL" id="OGD89841.1"/>
    </source>
</evidence>
<dbReference type="SUPFAM" id="SSF47384">
    <property type="entry name" value="Homodimeric domain of signal transducing histidine kinase"/>
    <property type="match status" value="1"/>
</dbReference>
<reference evidence="11 12" key="1">
    <citation type="journal article" date="2016" name="Nat. Commun.">
        <title>Thousands of microbial genomes shed light on interconnected biogeochemical processes in an aquifer system.</title>
        <authorList>
            <person name="Anantharaman K."/>
            <person name="Brown C.T."/>
            <person name="Hug L.A."/>
            <person name="Sharon I."/>
            <person name="Castelle C.J."/>
            <person name="Probst A.J."/>
            <person name="Thomas B.C."/>
            <person name="Singh A."/>
            <person name="Wilkins M.J."/>
            <person name="Karaoz U."/>
            <person name="Brodie E.L."/>
            <person name="Williams K.H."/>
            <person name="Hubbard S.S."/>
            <person name="Banfield J.F."/>
        </authorList>
    </citation>
    <scope>NUCLEOTIDE SEQUENCE [LARGE SCALE GENOMIC DNA]</scope>
</reference>
<dbReference type="InterPro" id="IPR003018">
    <property type="entry name" value="GAF"/>
</dbReference>
<keyword evidence="7 9" id="KW-0472">Membrane</keyword>
<dbReference type="FunFam" id="3.30.565.10:FF:000006">
    <property type="entry name" value="Sensor histidine kinase WalK"/>
    <property type="match status" value="1"/>
</dbReference>
<dbReference type="SUPFAM" id="SSF55781">
    <property type="entry name" value="GAF domain-like"/>
    <property type="match status" value="1"/>
</dbReference>
<evidence type="ECO:0000256" key="7">
    <source>
        <dbReference type="ARBA" id="ARBA00023136"/>
    </source>
</evidence>
<evidence type="ECO:0000259" key="10">
    <source>
        <dbReference type="PROSITE" id="PS50109"/>
    </source>
</evidence>
<name>A0A1F5GDA9_9BACT</name>
<dbReference type="SMART" id="SM00388">
    <property type="entry name" value="HisKA"/>
    <property type="match status" value="1"/>
</dbReference>
<gene>
    <name evidence="11" type="ORF">A3D07_02855</name>
</gene>
<dbReference type="Pfam" id="PF00512">
    <property type="entry name" value="HisKA"/>
    <property type="match status" value="1"/>
</dbReference>
<evidence type="ECO:0000313" key="12">
    <source>
        <dbReference type="Proteomes" id="UP000177124"/>
    </source>
</evidence>
<dbReference type="InterPro" id="IPR036890">
    <property type="entry name" value="HATPase_C_sf"/>
</dbReference>
<proteinExistence type="predicted"/>
<dbReference type="SMART" id="SM00387">
    <property type="entry name" value="HATPase_c"/>
    <property type="match status" value="1"/>
</dbReference>
<feature type="region of interest" description="Disordered" evidence="8">
    <location>
        <begin position="482"/>
        <end position="502"/>
    </location>
</feature>
<comment type="catalytic activity">
    <reaction evidence="1">
        <text>ATP + protein L-histidine = ADP + protein N-phospho-L-histidine.</text>
        <dbReference type="EC" id="2.7.13.3"/>
    </reaction>
</comment>
<keyword evidence="4" id="KW-0808">Transferase</keyword>
<dbReference type="InterPro" id="IPR003661">
    <property type="entry name" value="HisK_dim/P_dom"/>
</dbReference>
<feature type="domain" description="Histidine kinase" evidence="10">
    <location>
        <begin position="252"/>
        <end position="473"/>
    </location>
</feature>
<accession>A0A1F5GDA9</accession>
<protein>
    <recommendedName>
        <fullName evidence="2">histidine kinase</fullName>
        <ecNumber evidence="2">2.7.13.3</ecNumber>
    </recommendedName>
</protein>
<dbReference type="Gene3D" id="3.30.565.10">
    <property type="entry name" value="Histidine kinase-like ATPase, C-terminal domain"/>
    <property type="match status" value="1"/>
</dbReference>
<dbReference type="PRINTS" id="PR00344">
    <property type="entry name" value="BCTRLSENSOR"/>
</dbReference>
<dbReference type="InterPro" id="IPR029016">
    <property type="entry name" value="GAF-like_dom_sf"/>
</dbReference>
<dbReference type="AlphaFoldDB" id="A0A1F5GDA9"/>
<evidence type="ECO:0000256" key="3">
    <source>
        <dbReference type="ARBA" id="ARBA00022553"/>
    </source>
</evidence>
<dbReference type="InterPro" id="IPR004358">
    <property type="entry name" value="Sig_transdc_His_kin-like_C"/>
</dbReference>
<evidence type="ECO:0000256" key="5">
    <source>
        <dbReference type="ARBA" id="ARBA00022777"/>
    </source>
</evidence>
<dbReference type="EMBL" id="MFBF01000061">
    <property type="protein sequence ID" value="OGD89841.1"/>
    <property type="molecule type" value="Genomic_DNA"/>
</dbReference>
<dbReference type="SMART" id="SM00065">
    <property type="entry name" value="GAF"/>
    <property type="match status" value="1"/>
</dbReference>
<keyword evidence="6" id="KW-0902">Two-component regulatory system</keyword>
<keyword evidence="3" id="KW-0597">Phosphoprotein</keyword>
<comment type="caution">
    <text evidence="11">The sequence shown here is derived from an EMBL/GenBank/DDBJ whole genome shotgun (WGS) entry which is preliminary data.</text>
</comment>
<evidence type="ECO:0000256" key="9">
    <source>
        <dbReference type="SAM" id="Phobius"/>
    </source>
</evidence>